<evidence type="ECO:0000313" key="12">
    <source>
        <dbReference type="Proteomes" id="UP000295818"/>
    </source>
</evidence>
<keyword evidence="9" id="KW-0812">Transmembrane</keyword>
<feature type="domain" description="Signal transduction histidine kinase subgroup 3 dimerisation and phosphoacceptor" evidence="10">
    <location>
        <begin position="209"/>
        <end position="273"/>
    </location>
</feature>
<dbReference type="EC" id="2.7.13.3" evidence="2"/>
<dbReference type="Gene3D" id="3.30.565.10">
    <property type="entry name" value="Histidine kinase-like ATPase, C-terminal domain"/>
    <property type="match status" value="1"/>
</dbReference>
<keyword evidence="9" id="KW-1133">Transmembrane helix</keyword>
<sequence length="410" mass="43789">MPTCENGGAPLRQSLNTLAGVALGSVLAIAELAFLLVAGLGLLPIVAAPRSRDRVVGFVHRCSRQLTALGQRRLARFHQVRDLGPYSDRSAFRYVARHWPAGILGGLVVLLLLFGLIVAGSMLTAWIFGGEWAFIEEDGNRVSSATVLVAALPGALLLYLNVMGIVGVAGLDERLARRHLTPSAEEVLSRRVSELTLSRAEVVQVVNDERRRIERDLHDGVQQRLVALGLLLSRARRTDDPERAAALVRQAHEESEQALDDLRQVAWRVYPTVLDQYGLRDVIAVLAERSSIPVTLQYDLPTRPPTMIETVAYFVVSEAVTNAAKHSNANQIAITLTPTSEAPPSSGTAAAPIDVPGVVVTVTDDGRGGADPTGRGLSGLASRVAAGDGTFSVHSPIDGPTTIRAELPCG</sequence>
<dbReference type="PANTHER" id="PTHR24421">
    <property type="entry name" value="NITRATE/NITRITE SENSOR PROTEIN NARX-RELATED"/>
    <property type="match status" value="1"/>
</dbReference>
<evidence type="ECO:0000256" key="2">
    <source>
        <dbReference type="ARBA" id="ARBA00012438"/>
    </source>
</evidence>
<gene>
    <name evidence="11" type="ORF">EV644_11761</name>
</gene>
<comment type="catalytic activity">
    <reaction evidence="1">
        <text>ATP + protein L-histidine = ADP + protein N-phospho-L-histidine.</text>
        <dbReference type="EC" id="2.7.13.3"/>
    </reaction>
</comment>
<dbReference type="CDD" id="cd16917">
    <property type="entry name" value="HATPase_UhpB-NarQ-NarX-like"/>
    <property type="match status" value="1"/>
</dbReference>
<feature type="transmembrane region" description="Helical" evidence="9">
    <location>
        <begin position="103"/>
        <end position="128"/>
    </location>
</feature>
<dbReference type="InterPro" id="IPR011712">
    <property type="entry name" value="Sig_transdc_His_kin_sub3_dim/P"/>
</dbReference>
<organism evidence="11 12">
    <name type="scientific">Kribbella orskensis</name>
    <dbReference type="NCBI Taxonomy" id="2512216"/>
    <lineage>
        <taxon>Bacteria</taxon>
        <taxon>Bacillati</taxon>
        <taxon>Actinomycetota</taxon>
        <taxon>Actinomycetes</taxon>
        <taxon>Propionibacteriales</taxon>
        <taxon>Kribbellaceae</taxon>
        <taxon>Kribbella</taxon>
    </lineage>
</organism>
<dbReference type="Gene3D" id="1.20.5.1930">
    <property type="match status" value="1"/>
</dbReference>
<dbReference type="PANTHER" id="PTHR24421:SF10">
    <property type="entry name" value="NITRATE_NITRITE SENSOR PROTEIN NARQ"/>
    <property type="match status" value="1"/>
</dbReference>
<dbReference type="InterPro" id="IPR050482">
    <property type="entry name" value="Sensor_HK_TwoCompSys"/>
</dbReference>
<evidence type="ECO:0000256" key="9">
    <source>
        <dbReference type="SAM" id="Phobius"/>
    </source>
</evidence>
<dbReference type="Proteomes" id="UP000295818">
    <property type="component" value="Unassembled WGS sequence"/>
</dbReference>
<accession>A0ABY2BET8</accession>
<dbReference type="Pfam" id="PF07730">
    <property type="entry name" value="HisKA_3"/>
    <property type="match status" value="1"/>
</dbReference>
<evidence type="ECO:0000256" key="4">
    <source>
        <dbReference type="ARBA" id="ARBA00022679"/>
    </source>
</evidence>
<reference evidence="11 12" key="1">
    <citation type="journal article" date="2015" name="Stand. Genomic Sci.">
        <title>Genomic Encyclopedia of Bacterial and Archaeal Type Strains, Phase III: the genomes of soil and plant-associated and newly described type strains.</title>
        <authorList>
            <person name="Whitman W.B."/>
            <person name="Woyke T."/>
            <person name="Klenk H.P."/>
            <person name="Zhou Y."/>
            <person name="Lilburn T.G."/>
            <person name="Beck B.J."/>
            <person name="De Vos P."/>
            <person name="Vandamme P."/>
            <person name="Eisen J.A."/>
            <person name="Garrity G."/>
            <person name="Hugenholtz P."/>
            <person name="Kyrpides N.C."/>
        </authorList>
    </citation>
    <scope>NUCLEOTIDE SEQUENCE [LARGE SCALE GENOMIC DNA]</scope>
    <source>
        <strain evidence="11 12">VKM Ac-2538</strain>
    </source>
</reference>
<keyword evidence="3" id="KW-0597">Phosphoprotein</keyword>
<dbReference type="InterPro" id="IPR036890">
    <property type="entry name" value="HATPase_C_sf"/>
</dbReference>
<proteinExistence type="predicted"/>
<evidence type="ECO:0000256" key="7">
    <source>
        <dbReference type="ARBA" id="ARBA00022840"/>
    </source>
</evidence>
<dbReference type="SUPFAM" id="SSF55874">
    <property type="entry name" value="ATPase domain of HSP90 chaperone/DNA topoisomerase II/histidine kinase"/>
    <property type="match status" value="1"/>
</dbReference>
<evidence type="ECO:0000259" key="10">
    <source>
        <dbReference type="Pfam" id="PF07730"/>
    </source>
</evidence>
<evidence type="ECO:0000256" key="1">
    <source>
        <dbReference type="ARBA" id="ARBA00000085"/>
    </source>
</evidence>
<feature type="transmembrane region" description="Helical" evidence="9">
    <location>
        <begin position="20"/>
        <end position="46"/>
    </location>
</feature>
<evidence type="ECO:0000313" key="11">
    <source>
        <dbReference type="EMBL" id="TCO16407.1"/>
    </source>
</evidence>
<keyword evidence="6 11" id="KW-0418">Kinase</keyword>
<evidence type="ECO:0000256" key="5">
    <source>
        <dbReference type="ARBA" id="ARBA00022741"/>
    </source>
</evidence>
<keyword evidence="4" id="KW-0808">Transferase</keyword>
<evidence type="ECO:0000256" key="6">
    <source>
        <dbReference type="ARBA" id="ARBA00022777"/>
    </source>
</evidence>
<keyword evidence="9" id="KW-0472">Membrane</keyword>
<protein>
    <recommendedName>
        <fullName evidence="2">histidine kinase</fullName>
        <ecNumber evidence="2">2.7.13.3</ecNumber>
    </recommendedName>
</protein>
<dbReference type="EMBL" id="SLWM01000017">
    <property type="protein sequence ID" value="TCO16407.1"/>
    <property type="molecule type" value="Genomic_DNA"/>
</dbReference>
<dbReference type="RefSeq" id="WP_241999082.1">
    <property type="nucleotide sequence ID" value="NZ_SLWM01000017.1"/>
</dbReference>
<keyword evidence="8" id="KW-0902">Two-component regulatory system</keyword>
<evidence type="ECO:0000256" key="8">
    <source>
        <dbReference type="ARBA" id="ARBA00023012"/>
    </source>
</evidence>
<keyword evidence="7" id="KW-0067">ATP-binding</keyword>
<feature type="transmembrane region" description="Helical" evidence="9">
    <location>
        <begin position="148"/>
        <end position="171"/>
    </location>
</feature>
<comment type="caution">
    <text evidence="11">The sequence shown here is derived from an EMBL/GenBank/DDBJ whole genome shotgun (WGS) entry which is preliminary data.</text>
</comment>
<name>A0ABY2BET8_9ACTN</name>
<keyword evidence="5" id="KW-0547">Nucleotide-binding</keyword>
<dbReference type="GO" id="GO:0016301">
    <property type="term" value="F:kinase activity"/>
    <property type="evidence" value="ECO:0007669"/>
    <property type="project" value="UniProtKB-KW"/>
</dbReference>
<keyword evidence="12" id="KW-1185">Reference proteome</keyword>
<evidence type="ECO:0000256" key="3">
    <source>
        <dbReference type="ARBA" id="ARBA00022553"/>
    </source>
</evidence>